<sequence length="220" mass="25089">MNFFLIERICLLFFFLFFLFVYTQRLSGCVLPRPLPPCPPSTRTFTFYFHWVKIGGNFCDGVILLLRAGLIFLSVRKISSSSEEHIYKGCFDQHTVTTTSLTPPVDRRDNTAANTEEDMVSIRATVMVITILTVCVLVTHTDSSAVPHGCCRGYMKTKLPFPVIRGYSVQTQRELCPINAIIFHTQKGKACTDPALNWVMDYVNRLRNKAQRVHIKNSKM</sequence>
<dbReference type="GeneTree" id="ENSGT00940000172979"/>
<organism evidence="6 7">
    <name type="scientific">Scophthalmus maximus</name>
    <name type="common">Turbot</name>
    <name type="synonym">Psetta maxima</name>
    <dbReference type="NCBI Taxonomy" id="52904"/>
    <lineage>
        <taxon>Eukaryota</taxon>
        <taxon>Metazoa</taxon>
        <taxon>Chordata</taxon>
        <taxon>Craniata</taxon>
        <taxon>Vertebrata</taxon>
        <taxon>Euteleostomi</taxon>
        <taxon>Actinopterygii</taxon>
        <taxon>Neopterygii</taxon>
        <taxon>Teleostei</taxon>
        <taxon>Neoteleostei</taxon>
        <taxon>Acanthomorphata</taxon>
        <taxon>Carangaria</taxon>
        <taxon>Pleuronectiformes</taxon>
        <taxon>Pleuronectoidei</taxon>
        <taxon>Scophthalmidae</taxon>
        <taxon>Scophthalmus</taxon>
    </lineage>
</organism>
<dbReference type="Gene3D" id="2.40.50.40">
    <property type="match status" value="1"/>
</dbReference>
<evidence type="ECO:0000313" key="7">
    <source>
        <dbReference type="Proteomes" id="UP000694558"/>
    </source>
</evidence>
<dbReference type="GO" id="GO:0008009">
    <property type="term" value="F:chemokine activity"/>
    <property type="evidence" value="ECO:0007669"/>
    <property type="project" value="InterPro"/>
</dbReference>
<keyword evidence="4" id="KW-0964">Secreted</keyword>
<comment type="similarity">
    <text evidence="1 4">Belongs to the intercrine beta (chemokine CC) family.</text>
</comment>
<dbReference type="AlphaFoldDB" id="A0A8D2ZHT3"/>
<dbReference type="Pfam" id="PF00048">
    <property type="entry name" value="IL8"/>
    <property type="match status" value="1"/>
</dbReference>
<dbReference type="Ensembl" id="ENSSMAT00000002465.2">
    <property type="protein sequence ID" value="ENSSMAP00000002422.2"/>
    <property type="gene ID" value="ENSSMAG00000001522.2"/>
</dbReference>
<dbReference type="InterPro" id="IPR039809">
    <property type="entry name" value="Chemokine_b/g/d"/>
</dbReference>
<dbReference type="GO" id="GO:0006955">
    <property type="term" value="P:immune response"/>
    <property type="evidence" value="ECO:0007669"/>
    <property type="project" value="InterPro"/>
</dbReference>
<dbReference type="SMART" id="SM00199">
    <property type="entry name" value="SCY"/>
    <property type="match status" value="1"/>
</dbReference>
<dbReference type="CDD" id="cd00169">
    <property type="entry name" value="Chemokine"/>
    <property type="match status" value="1"/>
</dbReference>
<keyword evidence="3" id="KW-1015">Disulfide bond</keyword>
<dbReference type="InterPro" id="IPR036048">
    <property type="entry name" value="Interleukin_8-like_sf"/>
</dbReference>
<dbReference type="PANTHER" id="PTHR12015:SF190">
    <property type="entry name" value="C-C MOTIF CHEMOKINE"/>
    <property type="match status" value="1"/>
</dbReference>
<dbReference type="PROSITE" id="PS00472">
    <property type="entry name" value="SMALL_CYTOKINES_CC"/>
    <property type="match status" value="1"/>
</dbReference>
<dbReference type="GO" id="GO:0005615">
    <property type="term" value="C:extracellular space"/>
    <property type="evidence" value="ECO:0007669"/>
    <property type="project" value="UniProtKB-KW"/>
</dbReference>
<gene>
    <name evidence="6" type="primary">ccl20a.3</name>
</gene>
<accession>A0A8D2ZHT3</accession>
<name>A0A8D2ZHT3_SCOMX</name>
<keyword evidence="4" id="KW-0145">Chemotaxis</keyword>
<evidence type="ECO:0000256" key="2">
    <source>
        <dbReference type="ARBA" id="ARBA00022514"/>
    </source>
</evidence>
<reference evidence="6" key="2">
    <citation type="submission" date="2025-08" db="UniProtKB">
        <authorList>
            <consortium name="Ensembl"/>
        </authorList>
    </citation>
    <scope>IDENTIFICATION</scope>
</reference>
<proteinExistence type="inferred from homology"/>
<keyword evidence="2 4" id="KW-0202">Cytokine</keyword>
<dbReference type="SUPFAM" id="SSF54117">
    <property type="entry name" value="Interleukin 8-like chemokines"/>
    <property type="match status" value="1"/>
</dbReference>
<evidence type="ECO:0000259" key="5">
    <source>
        <dbReference type="SMART" id="SM00199"/>
    </source>
</evidence>
<evidence type="ECO:0000313" key="6">
    <source>
        <dbReference type="Ensembl" id="ENSSMAP00000002422.2"/>
    </source>
</evidence>
<dbReference type="InterPro" id="IPR000827">
    <property type="entry name" value="Chemokine_CC_CS"/>
</dbReference>
<dbReference type="Proteomes" id="UP000694558">
    <property type="component" value="Chromosome 7"/>
</dbReference>
<protein>
    <recommendedName>
        <fullName evidence="4">C-C motif chemokine</fullName>
    </recommendedName>
</protein>
<feature type="domain" description="Chemokine interleukin-8-like" evidence="5">
    <location>
        <begin position="147"/>
        <end position="206"/>
    </location>
</feature>
<dbReference type="PANTHER" id="PTHR12015">
    <property type="entry name" value="SMALL INDUCIBLE CYTOKINE A"/>
    <property type="match status" value="1"/>
</dbReference>
<comment type="subcellular location">
    <subcellularLocation>
        <location evidence="4">Secreted</location>
    </subcellularLocation>
</comment>
<dbReference type="InterPro" id="IPR001811">
    <property type="entry name" value="Chemokine_IL8-like_dom"/>
</dbReference>
<evidence type="ECO:0000256" key="3">
    <source>
        <dbReference type="ARBA" id="ARBA00023157"/>
    </source>
</evidence>
<evidence type="ECO:0000256" key="1">
    <source>
        <dbReference type="ARBA" id="ARBA00010868"/>
    </source>
</evidence>
<evidence type="ECO:0000256" key="4">
    <source>
        <dbReference type="RuleBase" id="RU361150"/>
    </source>
</evidence>
<reference evidence="6" key="1">
    <citation type="submission" date="2023-05" db="EMBL/GenBank/DDBJ databases">
        <title>High-quality long-read genome of Scophthalmus maximus.</title>
        <authorList>
            <person name="Lien S."/>
            <person name="Martinez P."/>
        </authorList>
    </citation>
    <scope>NUCLEOTIDE SEQUENCE [LARGE SCALE GENOMIC DNA]</scope>
</reference>